<evidence type="ECO:0000256" key="3">
    <source>
        <dbReference type="ARBA" id="ARBA00022786"/>
    </source>
</evidence>
<dbReference type="OrthoDB" id="10009520at2759"/>
<feature type="domain" description="IBR" evidence="6">
    <location>
        <begin position="99"/>
        <end position="150"/>
    </location>
</feature>
<accession>A0A8H4PV03</accession>
<name>A0A8H4PV03_9HYPO</name>
<protein>
    <recommendedName>
        <fullName evidence="6">IBR domain-containing protein</fullName>
    </recommendedName>
</protein>
<dbReference type="Gene3D" id="1.20.120.1750">
    <property type="match status" value="1"/>
</dbReference>
<evidence type="ECO:0000259" key="6">
    <source>
        <dbReference type="Pfam" id="PF01485"/>
    </source>
</evidence>
<proteinExistence type="predicted"/>
<evidence type="ECO:0000256" key="1">
    <source>
        <dbReference type="ARBA" id="ARBA00022723"/>
    </source>
</evidence>
<keyword evidence="8" id="KW-1185">Reference proteome</keyword>
<keyword evidence="2" id="KW-0863">Zinc-finger</keyword>
<sequence length="235" mass="25896">MVQYLQTLREYTNVGALDYWSPWTGTCRHQSRQFNGGWQSDANGGEEKVRQIGPTRCTHPSATSRDHAVFSYIPKADRARALAIWEKALADTNLVRDILRAGQGQYQFCPGEGCGRLVSRIDGCHHIQCLCGTDFCYVCGEPYSNGFFSCEHRYFSTNFERELEAARARSHAGRDGSTAPPPSGPGVNRDPGLPPLENAATEWRDSRPPDSPPHPATGGCHSVHPQRTVLAPSPV</sequence>
<evidence type="ECO:0000313" key="8">
    <source>
        <dbReference type="Proteomes" id="UP000557566"/>
    </source>
</evidence>
<evidence type="ECO:0000256" key="4">
    <source>
        <dbReference type="ARBA" id="ARBA00022833"/>
    </source>
</evidence>
<dbReference type="EMBL" id="JAAVMX010000003">
    <property type="protein sequence ID" value="KAF4511000.1"/>
    <property type="molecule type" value="Genomic_DNA"/>
</dbReference>
<comment type="caution">
    <text evidence="7">The sequence shown here is derived from an EMBL/GenBank/DDBJ whole genome shotgun (WGS) entry which is preliminary data.</text>
</comment>
<keyword evidence="3" id="KW-0833">Ubl conjugation pathway</keyword>
<evidence type="ECO:0000256" key="5">
    <source>
        <dbReference type="SAM" id="MobiDB-lite"/>
    </source>
</evidence>
<evidence type="ECO:0000313" key="7">
    <source>
        <dbReference type="EMBL" id="KAF4511000.1"/>
    </source>
</evidence>
<dbReference type="Proteomes" id="UP000557566">
    <property type="component" value="Unassembled WGS sequence"/>
</dbReference>
<dbReference type="AlphaFoldDB" id="A0A8H4PV03"/>
<dbReference type="Pfam" id="PF01485">
    <property type="entry name" value="IBR"/>
    <property type="match status" value="1"/>
</dbReference>
<gene>
    <name evidence="7" type="ORF">G6O67_002840</name>
</gene>
<dbReference type="SUPFAM" id="SSF57850">
    <property type="entry name" value="RING/U-box"/>
    <property type="match status" value="1"/>
</dbReference>
<feature type="region of interest" description="Disordered" evidence="5">
    <location>
        <begin position="166"/>
        <end position="235"/>
    </location>
</feature>
<dbReference type="InterPro" id="IPR002867">
    <property type="entry name" value="IBR_dom"/>
</dbReference>
<dbReference type="GO" id="GO:0008270">
    <property type="term" value="F:zinc ion binding"/>
    <property type="evidence" value="ECO:0007669"/>
    <property type="project" value="UniProtKB-KW"/>
</dbReference>
<dbReference type="CDD" id="cd22584">
    <property type="entry name" value="Rcat_RBR_unk"/>
    <property type="match status" value="1"/>
</dbReference>
<evidence type="ECO:0000256" key="2">
    <source>
        <dbReference type="ARBA" id="ARBA00022771"/>
    </source>
</evidence>
<keyword evidence="1" id="KW-0479">Metal-binding</keyword>
<organism evidence="7 8">
    <name type="scientific">Ophiocordyceps sinensis</name>
    <dbReference type="NCBI Taxonomy" id="72228"/>
    <lineage>
        <taxon>Eukaryota</taxon>
        <taxon>Fungi</taxon>
        <taxon>Dikarya</taxon>
        <taxon>Ascomycota</taxon>
        <taxon>Pezizomycotina</taxon>
        <taxon>Sordariomycetes</taxon>
        <taxon>Hypocreomycetidae</taxon>
        <taxon>Hypocreales</taxon>
        <taxon>Ophiocordycipitaceae</taxon>
        <taxon>Ophiocordyceps</taxon>
    </lineage>
</organism>
<reference evidence="7 8" key="1">
    <citation type="journal article" date="2020" name="Genome Biol. Evol.">
        <title>A new high-quality draft genome assembly of the Chinese cordyceps Ophiocordyceps sinensis.</title>
        <authorList>
            <person name="Shu R."/>
            <person name="Zhang J."/>
            <person name="Meng Q."/>
            <person name="Zhang H."/>
            <person name="Zhou G."/>
            <person name="Li M."/>
            <person name="Wu P."/>
            <person name="Zhao Y."/>
            <person name="Chen C."/>
            <person name="Qin Q."/>
        </authorList>
    </citation>
    <scope>NUCLEOTIDE SEQUENCE [LARGE SCALE GENOMIC DNA]</scope>
    <source>
        <strain evidence="7 8">IOZ07</strain>
    </source>
</reference>
<keyword evidence="4" id="KW-0862">Zinc</keyword>